<accession>A0ABR3ZC67</accession>
<evidence type="ECO:0000256" key="6">
    <source>
        <dbReference type="SAM" id="MobiDB-lite"/>
    </source>
</evidence>
<keyword evidence="5 7" id="KW-0472">Membrane</keyword>
<organism evidence="9 10">
    <name type="scientific">Sporothrix stenoceras</name>
    <dbReference type="NCBI Taxonomy" id="5173"/>
    <lineage>
        <taxon>Eukaryota</taxon>
        <taxon>Fungi</taxon>
        <taxon>Dikarya</taxon>
        <taxon>Ascomycota</taxon>
        <taxon>Pezizomycotina</taxon>
        <taxon>Sordariomycetes</taxon>
        <taxon>Sordariomycetidae</taxon>
        <taxon>Ophiostomatales</taxon>
        <taxon>Ophiostomataceae</taxon>
        <taxon>Sporothrix</taxon>
    </lineage>
</organism>
<dbReference type="PANTHER" id="PTHR43791:SF55">
    <property type="entry name" value="TRANSPORTER, PUTATIVE (AFU_ORTHOLOGUE AFUA_6G01820)-RELATED"/>
    <property type="match status" value="1"/>
</dbReference>
<evidence type="ECO:0000256" key="4">
    <source>
        <dbReference type="ARBA" id="ARBA00022989"/>
    </source>
</evidence>
<feature type="transmembrane region" description="Helical" evidence="7">
    <location>
        <begin position="376"/>
        <end position="396"/>
    </location>
</feature>
<dbReference type="Proteomes" id="UP001583186">
    <property type="component" value="Unassembled WGS sequence"/>
</dbReference>
<dbReference type="InterPro" id="IPR036259">
    <property type="entry name" value="MFS_trans_sf"/>
</dbReference>
<feature type="transmembrane region" description="Helical" evidence="7">
    <location>
        <begin position="472"/>
        <end position="494"/>
    </location>
</feature>
<keyword evidence="2" id="KW-0813">Transport</keyword>
<dbReference type="InterPro" id="IPR020846">
    <property type="entry name" value="MFS_dom"/>
</dbReference>
<evidence type="ECO:0000256" key="5">
    <source>
        <dbReference type="ARBA" id="ARBA00023136"/>
    </source>
</evidence>
<evidence type="ECO:0000313" key="10">
    <source>
        <dbReference type="Proteomes" id="UP001583186"/>
    </source>
</evidence>
<feature type="transmembrane region" description="Helical" evidence="7">
    <location>
        <begin position="123"/>
        <end position="145"/>
    </location>
</feature>
<reference evidence="9 10" key="1">
    <citation type="journal article" date="2024" name="IMA Fungus">
        <title>IMA Genome - F19 : A genome assembly and annotation guide to empower mycologists, including annotated draft genome sequences of Ceratocystis pirilliformis, Diaporthe australafricana, Fusarium ophioides, Paecilomyces lecythidis, and Sporothrix stenoceras.</title>
        <authorList>
            <person name="Aylward J."/>
            <person name="Wilson A.M."/>
            <person name="Visagie C.M."/>
            <person name="Spraker J."/>
            <person name="Barnes I."/>
            <person name="Buitendag C."/>
            <person name="Ceriani C."/>
            <person name="Del Mar Angel L."/>
            <person name="du Plessis D."/>
            <person name="Fuchs T."/>
            <person name="Gasser K."/>
            <person name="Kramer D."/>
            <person name="Li W."/>
            <person name="Munsamy K."/>
            <person name="Piso A."/>
            <person name="Price J.L."/>
            <person name="Sonnekus B."/>
            <person name="Thomas C."/>
            <person name="van der Nest A."/>
            <person name="van Dijk A."/>
            <person name="van Heerden A."/>
            <person name="van Vuuren N."/>
            <person name="Yilmaz N."/>
            <person name="Duong T.A."/>
            <person name="van der Merwe N.A."/>
            <person name="Wingfield M.J."/>
            <person name="Wingfield B.D."/>
        </authorList>
    </citation>
    <scope>NUCLEOTIDE SEQUENCE [LARGE SCALE GENOMIC DNA]</scope>
    <source>
        <strain evidence="9 10">CMW 5346</strain>
    </source>
</reference>
<feature type="transmembrane region" description="Helical" evidence="7">
    <location>
        <begin position="313"/>
        <end position="337"/>
    </location>
</feature>
<dbReference type="Gene3D" id="1.20.1250.20">
    <property type="entry name" value="MFS general substrate transporter like domains"/>
    <property type="match status" value="2"/>
</dbReference>
<feature type="transmembrane region" description="Helical" evidence="7">
    <location>
        <begin position="246"/>
        <end position="265"/>
    </location>
</feature>
<evidence type="ECO:0000256" key="3">
    <source>
        <dbReference type="ARBA" id="ARBA00022692"/>
    </source>
</evidence>
<evidence type="ECO:0000313" key="9">
    <source>
        <dbReference type="EMBL" id="KAL1897857.1"/>
    </source>
</evidence>
<comment type="caution">
    <text evidence="9">The sequence shown here is derived from an EMBL/GenBank/DDBJ whole genome shotgun (WGS) entry which is preliminary data.</text>
</comment>
<dbReference type="Pfam" id="PF07690">
    <property type="entry name" value="MFS_1"/>
    <property type="match status" value="1"/>
</dbReference>
<feature type="transmembrane region" description="Helical" evidence="7">
    <location>
        <begin position="152"/>
        <end position="176"/>
    </location>
</feature>
<feature type="domain" description="Major facilitator superfamily (MFS) profile" evidence="8">
    <location>
        <begin position="76"/>
        <end position="499"/>
    </location>
</feature>
<evidence type="ECO:0000259" key="8">
    <source>
        <dbReference type="PROSITE" id="PS50850"/>
    </source>
</evidence>
<keyword evidence="4 7" id="KW-1133">Transmembrane helix</keyword>
<gene>
    <name evidence="9" type="ORF">Sste5346_003709</name>
</gene>
<feature type="transmembrane region" description="Helical" evidence="7">
    <location>
        <begin position="349"/>
        <end position="369"/>
    </location>
</feature>
<feature type="transmembrane region" description="Helical" evidence="7">
    <location>
        <begin position="408"/>
        <end position="428"/>
    </location>
</feature>
<evidence type="ECO:0000256" key="1">
    <source>
        <dbReference type="ARBA" id="ARBA00004141"/>
    </source>
</evidence>
<dbReference type="PROSITE" id="PS50850">
    <property type="entry name" value="MFS"/>
    <property type="match status" value="1"/>
</dbReference>
<protein>
    <recommendedName>
        <fullName evidence="8">Major facilitator superfamily (MFS) profile domain-containing protein</fullName>
    </recommendedName>
</protein>
<feature type="transmembrane region" description="Helical" evidence="7">
    <location>
        <begin position="440"/>
        <end position="460"/>
    </location>
</feature>
<keyword evidence="10" id="KW-1185">Reference proteome</keyword>
<feature type="region of interest" description="Disordered" evidence="6">
    <location>
        <begin position="1"/>
        <end position="54"/>
    </location>
</feature>
<feature type="transmembrane region" description="Helical" evidence="7">
    <location>
        <begin position="214"/>
        <end position="234"/>
    </location>
</feature>
<feature type="transmembrane region" description="Helical" evidence="7">
    <location>
        <begin position="75"/>
        <end position="100"/>
    </location>
</feature>
<evidence type="ECO:0000256" key="7">
    <source>
        <dbReference type="SAM" id="Phobius"/>
    </source>
</evidence>
<dbReference type="EMBL" id="JAWCUI010000017">
    <property type="protein sequence ID" value="KAL1897857.1"/>
    <property type="molecule type" value="Genomic_DNA"/>
</dbReference>
<dbReference type="InterPro" id="IPR011701">
    <property type="entry name" value="MFS"/>
</dbReference>
<evidence type="ECO:0000256" key="2">
    <source>
        <dbReference type="ARBA" id="ARBA00022448"/>
    </source>
</evidence>
<dbReference type="SUPFAM" id="SSF103473">
    <property type="entry name" value="MFS general substrate transporter"/>
    <property type="match status" value="1"/>
</dbReference>
<name>A0ABR3ZC67_9PEZI</name>
<sequence length="531" mass="58237">MATPDGTHNGLEVPEVTDNTGAPPPPPTENEKPIHTAVTTDAHDVPSETGELLSEEARPIDPVAAKRVLRKIDRFLLPILVVGYGLTYWDKAILGSAALFDMTTDLELAVINPVTGAKDTSRLSWATSLFYFGQLAGSFPMSYLVQHLPTRYVLGPGIMLWAIVCAATAGVTTYQGLYVQRFFLGFFESIIPTSFLLIVGSFYTQSEQTLRQSWWWTASGWFILIGGGLNYGFAQIKTGGLHSWQYIYIFAGALTFLFGIVGFFIPSSPVDAWILTPAERVIAVERLRAGQTGVRNPEIKPSQIWEAVTDIKVWLIALIMASGYTVNGAVTGFGPLIVSTFGFSTLDSILLQFPLGIISACAMLFSGWIGSRVKNIRLIIVMLACLPTMAAFIIIWKSHWSNHAAAPVVGYSLMGFFSPVVSMSLVLASTNVAGGTKKSFMSGVLFVAYCVGNIVGPQMIRSQTVKQHYPALWGGLLGCYSITILSAATLYFVLYRENKKRDAIDMDEAERSKLSFKDLTDKQNKYFRYAL</sequence>
<dbReference type="PANTHER" id="PTHR43791">
    <property type="entry name" value="PERMEASE-RELATED"/>
    <property type="match status" value="1"/>
</dbReference>
<feature type="transmembrane region" description="Helical" evidence="7">
    <location>
        <begin position="182"/>
        <end position="202"/>
    </location>
</feature>
<comment type="subcellular location">
    <subcellularLocation>
        <location evidence="1">Membrane</location>
        <topology evidence="1">Multi-pass membrane protein</topology>
    </subcellularLocation>
</comment>
<proteinExistence type="predicted"/>
<keyword evidence="3 7" id="KW-0812">Transmembrane</keyword>